<dbReference type="AlphaFoldDB" id="A0A1H6A6L6"/>
<dbReference type="Proteomes" id="UP000236723">
    <property type="component" value="Unassembled WGS sequence"/>
</dbReference>
<proteinExistence type="predicted"/>
<accession>A0A1H6A6L6</accession>
<evidence type="ECO:0000313" key="1">
    <source>
        <dbReference type="EMBL" id="SEG44368.1"/>
    </source>
</evidence>
<dbReference type="RefSeq" id="WP_103938228.1">
    <property type="nucleotide sequence ID" value="NZ_FNVO01000005.1"/>
</dbReference>
<reference evidence="2" key="1">
    <citation type="submission" date="2016-10" db="EMBL/GenBank/DDBJ databases">
        <authorList>
            <person name="Varghese N."/>
            <person name="Submissions S."/>
        </authorList>
    </citation>
    <scope>NUCLEOTIDE SEQUENCE [LARGE SCALE GENOMIC DNA]</scope>
    <source>
        <strain evidence="2">DSM 43163</strain>
    </source>
</reference>
<name>A0A1H6A6L6_9ACTN</name>
<keyword evidence="2" id="KW-1185">Reference proteome</keyword>
<gene>
    <name evidence="1" type="ORF">SAMN04489712_105248</name>
</gene>
<protein>
    <submittedName>
        <fullName evidence="1">Uncharacterized protein</fullName>
    </submittedName>
</protein>
<organism evidence="1 2">
    <name type="scientific">Thermomonospora echinospora</name>
    <dbReference type="NCBI Taxonomy" id="1992"/>
    <lineage>
        <taxon>Bacteria</taxon>
        <taxon>Bacillati</taxon>
        <taxon>Actinomycetota</taxon>
        <taxon>Actinomycetes</taxon>
        <taxon>Streptosporangiales</taxon>
        <taxon>Thermomonosporaceae</taxon>
        <taxon>Thermomonospora</taxon>
    </lineage>
</organism>
<dbReference type="EMBL" id="FNVO01000005">
    <property type="protein sequence ID" value="SEG44368.1"/>
    <property type="molecule type" value="Genomic_DNA"/>
</dbReference>
<sequence length="62" mass="7124">MTPEDRLRAVLHAHAARVEPGRDGLERIRAGITRRPRWRRLIDRMKKARAGATARAQSPTNR</sequence>
<evidence type="ECO:0000313" key="2">
    <source>
        <dbReference type="Proteomes" id="UP000236723"/>
    </source>
</evidence>